<name>A0A1S2PYH1_9ACTN</name>
<evidence type="ECO:0000256" key="1">
    <source>
        <dbReference type="SAM" id="MobiDB-lite"/>
    </source>
</evidence>
<evidence type="ECO:0000313" key="2">
    <source>
        <dbReference type="EMBL" id="OIJ98500.1"/>
    </source>
</evidence>
<accession>A0A1S2PYH1</accession>
<proteinExistence type="predicted"/>
<evidence type="ECO:0000313" key="3">
    <source>
        <dbReference type="Proteomes" id="UP000179642"/>
    </source>
</evidence>
<feature type="region of interest" description="Disordered" evidence="1">
    <location>
        <begin position="98"/>
        <end position="193"/>
    </location>
</feature>
<reference evidence="2 3" key="1">
    <citation type="submission" date="2016-10" db="EMBL/GenBank/DDBJ databases">
        <title>Genome sequence of Streptomyces sp. MUSC 1.</title>
        <authorList>
            <person name="Lee L.-H."/>
            <person name="Ser H.-L."/>
            <person name="Law J.W.-F."/>
        </authorList>
    </citation>
    <scope>NUCLEOTIDE SEQUENCE [LARGE SCALE GENOMIC DNA]</scope>
    <source>
        <strain evidence="2 3">MUSC 1</strain>
    </source>
</reference>
<keyword evidence="3" id="KW-1185">Reference proteome</keyword>
<dbReference type="Proteomes" id="UP000179642">
    <property type="component" value="Unassembled WGS sequence"/>
</dbReference>
<dbReference type="OrthoDB" id="501208at2"/>
<comment type="caution">
    <text evidence="2">The sequence shown here is derived from an EMBL/GenBank/DDBJ whole genome shotgun (WGS) entry which is preliminary data.</text>
</comment>
<organism evidence="2 3">
    <name type="scientific">Streptomyces monashensis</name>
    <dbReference type="NCBI Taxonomy" id="1678012"/>
    <lineage>
        <taxon>Bacteria</taxon>
        <taxon>Bacillati</taxon>
        <taxon>Actinomycetota</taxon>
        <taxon>Actinomycetes</taxon>
        <taxon>Kitasatosporales</taxon>
        <taxon>Streptomycetaceae</taxon>
        <taxon>Streptomyces</taxon>
    </lineage>
</organism>
<dbReference type="EMBL" id="MLYO01000054">
    <property type="protein sequence ID" value="OIJ98500.1"/>
    <property type="molecule type" value="Genomic_DNA"/>
</dbReference>
<feature type="compositionally biased region" description="Low complexity" evidence="1">
    <location>
        <begin position="112"/>
        <end position="136"/>
    </location>
</feature>
<dbReference type="RefSeq" id="WP_071384042.1">
    <property type="nucleotide sequence ID" value="NZ_MLYO01000054.1"/>
</dbReference>
<dbReference type="AlphaFoldDB" id="A0A1S2PYH1"/>
<feature type="compositionally biased region" description="Low complexity" evidence="1">
    <location>
        <begin position="152"/>
        <end position="182"/>
    </location>
</feature>
<protein>
    <submittedName>
        <fullName evidence="2">Uncharacterized protein</fullName>
    </submittedName>
</protein>
<gene>
    <name evidence="2" type="ORF">BIV23_29530</name>
</gene>
<sequence>MKAAKAVASFDSATGMLRALSRFLAGRDVPALGKLPAALELPMSGLLGALNRLPTAARERAYAASGWAEAIPQHRVGDVRSEALAAWVTAHYLRPGGSRPPAWAAGGPLRVSPARGQAASRAAARAARGEPRAAGSVPAGSRQAVGAEATVPRTSGRSPSRGRSAIASPSSASITAASTAIRPGSWPVPRGRG</sequence>